<dbReference type="EMBL" id="MF782455">
    <property type="protein sequence ID" value="ATZ81031.1"/>
    <property type="molecule type" value="Genomic_DNA"/>
</dbReference>
<proteinExistence type="predicted"/>
<protein>
    <submittedName>
        <fullName evidence="1">Uncharacterized protein</fullName>
    </submittedName>
</protein>
<organism evidence="1">
    <name type="scientific">Bodo saltans virus</name>
    <dbReference type="NCBI Taxonomy" id="2024608"/>
    <lineage>
        <taxon>Viruses</taxon>
        <taxon>Varidnaviria</taxon>
        <taxon>Bamfordvirae</taxon>
        <taxon>Nucleocytoviricota</taxon>
        <taxon>Megaviricetes</taxon>
        <taxon>Imitervirales</taxon>
        <taxon>Mimiviridae</taxon>
        <taxon>Klosneuvirinae</taxon>
        <taxon>Theiavirus</taxon>
        <taxon>Theiavirus salishense</taxon>
    </lineage>
</organism>
<reference evidence="1" key="1">
    <citation type="journal article" date="2017" name="Elife">
        <title>The kinetoplastid-infecting Bodo saltans virus (BsV), a window into the most abundant giant viruses in the sea.</title>
        <authorList>
            <person name="Deeg C.M."/>
            <person name="Chow C.-E.T."/>
            <person name="Suttle C.A."/>
        </authorList>
    </citation>
    <scope>NUCLEOTIDE SEQUENCE</scope>
    <source>
        <strain evidence="1">NG1</strain>
    </source>
</reference>
<dbReference type="Proteomes" id="UP000240325">
    <property type="component" value="Segment"/>
</dbReference>
<accession>A0A2H4UVT5</accession>
<sequence>MFNYDDDVHAIYNIANITLTSEKNIKSLNVLYYERLYSIQLYDSVNHRSYISMLTREIILNLQFLSHILKNNPECNLHNKMQKFIDKINEKIPLDNIMEIHDLAQKKDSKKYQLLYILSYITFCCMDELIANNNNVNFNEEFENIIDLNHYDTCSLIKNSENGYFYEKHKRLPYHFDMNMNKCILVNDWIENFNNLREYLMTDFVYN</sequence>
<gene>
    <name evidence="1" type="ORF">BMW23_0986</name>
</gene>
<keyword evidence="2" id="KW-1185">Reference proteome</keyword>
<evidence type="ECO:0000313" key="2">
    <source>
        <dbReference type="Proteomes" id="UP000240325"/>
    </source>
</evidence>
<evidence type="ECO:0000313" key="1">
    <source>
        <dbReference type="EMBL" id="ATZ81031.1"/>
    </source>
</evidence>
<name>A0A2H4UVT5_9VIRU</name>